<feature type="region of interest" description="Disordered" evidence="1">
    <location>
        <begin position="219"/>
        <end position="244"/>
    </location>
</feature>
<dbReference type="RefSeq" id="XP_010923213.1">
    <property type="nucleotide sequence ID" value="XM_010924911.3"/>
</dbReference>
<dbReference type="SUPFAM" id="SSF64268">
    <property type="entry name" value="PX domain"/>
    <property type="match status" value="1"/>
</dbReference>
<feature type="compositionally biased region" description="Low complexity" evidence="1">
    <location>
        <begin position="537"/>
        <end position="549"/>
    </location>
</feature>
<dbReference type="GO" id="GO:1901981">
    <property type="term" value="F:phosphatidylinositol phosphate binding"/>
    <property type="evidence" value="ECO:0007669"/>
    <property type="project" value="TreeGrafter"/>
</dbReference>
<keyword evidence="3" id="KW-1185">Reference proteome</keyword>
<accession>A0A6J0PSI7</accession>
<evidence type="ECO:0000256" key="1">
    <source>
        <dbReference type="SAM" id="MobiDB-lite"/>
    </source>
</evidence>
<dbReference type="Pfam" id="PF00787">
    <property type="entry name" value="PX"/>
    <property type="match status" value="1"/>
</dbReference>
<reference evidence="4 5" key="1">
    <citation type="submission" date="2025-04" db="UniProtKB">
        <authorList>
            <consortium name="RefSeq"/>
        </authorList>
    </citation>
    <scope>IDENTIFICATION</scope>
</reference>
<feature type="domain" description="PX" evidence="2">
    <location>
        <begin position="567"/>
        <end position="703"/>
    </location>
</feature>
<dbReference type="GO" id="GO:0016020">
    <property type="term" value="C:membrane"/>
    <property type="evidence" value="ECO:0007669"/>
    <property type="project" value="UniProtKB-ARBA"/>
</dbReference>
<dbReference type="SMART" id="SM01175">
    <property type="entry name" value="DUF4206"/>
    <property type="match status" value="1"/>
</dbReference>
<dbReference type="Pfam" id="PF13901">
    <property type="entry name" value="RH_dom"/>
    <property type="match status" value="1"/>
</dbReference>
<dbReference type="GeneID" id="105046349"/>
<organism evidence="3 6">
    <name type="scientific">Elaeis guineensis var. tenera</name>
    <name type="common">Oil palm</name>
    <dbReference type="NCBI Taxonomy" id="51953"/>
    <lineage>
        <taxon>Eukaryota</taxon>
        <taxon>Viridiplantae</taxon>
        <taxon>Streptophyta</taxon>
        <taxon>Embryophyta</taxon>
        <taxon>Tracheophyta</taxon>
        <taxon>Spermatophyta</taxon>
        <taxon>Magnoliopsida</taxon>
        <taxon>Liliopsida</taxon>
        <taxon>Arecaceae</taxon>
        <taxon>Arecoideae</taxon>
        <taxon>Cocoseae</taxon>
        <taxon>Elaeidinae</taxon>
        <taxon>Elaeis</taxon>
    </lineage>
</organism>
<feature type="compositionally biased region" description="Acidic residues" evidence="1">
    <location>
        <begin position="219"/>
        <end position="231"/>
    </location>
</feature>
<evidence type="ECO:0000313" key="3">
    <source>
        <dbReference type="Proteomes" id="UP000504607"/>
    </source>
</evidence>
<dbReference type="PANTHER" id="PTHR45971:SF1">
    <property type="entry name" value="RUBICON, ISOFORM A"/>
    <property type="match status" value="1"/>
</dbReference>
<dbReference type="GO" id="GO:0005768">
    <property type="term" value="C:endosome"/>
    <property type="evidence" value="ECO:0007669"/>
    <property type="project" value="UniProtKB-ARBA"/>
</dbReference>
<dbReference type="Gene3D" id="3.30.1520.10">
    <property type="entry name" value="Phox-like domain"/>
    <property type="match status" value="1"/>
</dbReference>
<feature type="region of interest" description="Disordered" evidence="1">
    <location>
        <begin position="1"/>
        <end position="40"/>
    </location>
</feature>
<proteinExistence type="predicted"/>
<dbReference type="InterPro" id="IPR052428">
    <property type="entry name" value="Autophagy_HostDef_Reg"/>
</dbReference>
<dbReference type="InterPro" id="IPR025258">
    <property type="entry name" value="RH_dom"/>
</dbReference>
<evidence type="ECO:0000313" key="6">
    <source>
        <dbReference type="RefSeq" id="XP_019711171.1"/>
    </source>
</evidence>
<feature type="compositionally biased region" description="Polar residues" evidence="1">
    <location>
        <begin position="513"/>
        <end position="531"/>
    </location>
</feature>
<sequence>MIDGEGMQKDRWREDPFDEFFPGRGNDSDDEDDARSNYSSCEGSDLERYCSANSALGSASLCSSVGNYSDILDSFKNLNSFGEDLFSDGCASARDKLHGSRWNGDPATSDGGGDDCSSNKKAFSHHLFLSDGMSSSKMLVSSEGMHLDYNGTSASGNGSNPLPAAAQDLPISGGLCLAQESLVVEGNDRNSGQLASDNSVRREMVVQADEDALSICEHSEDEDSMLDSGTDDEGRGRILPHDKHSLCHAEKTKDNNENPLVMNSSVAFGSNDWDEFMQETGVGGLTSLSFCGDQLTWQHLEPSETEGNISLLAKNHVIDSLCDGMEQEEGVSDLPAASFRVQVANNSNMNERTYSVGNPSSDCEVSNSEKLLSEEYPTEGAINLIYGGGKGETNSVHSKVVAVVDSDGTPEERLFGESDPLCDDTVMQFSATLGGEFQDKESRTQEGDKAFSFLPMVVNGQDSGVLETLNGKLKSIDMVEEDLILDEVKNLDTDDSYDEMVLEMEQILLDSGNSHLSRNTLPNRGHITQQSHHLRDGSSTASTSGTDDTYPNIQYPSKIDWVEVVGAKQKKGDVSFGERLVGVKEYTVYILRVWCGQDRWEVERRYRDFYALYRQLRILFIESGLALPSPWSCVERESRKIFGNASPNVVSERSMLIQDCLRSILNPRYPFGPTSPLVCFLSPGKAVHSPSLLKALVPRSLQKLREDWNLEVSNCGETSLEDVSPLGKTISLVVEIKPRKSTRQLLESQHYTCAGCHIQLDTGKTLLGELVQTLGLKKPRFCEYTGQLFCASCHTNDTAVLPARVLNLWDFSLYPVSQLAKAYLESIYDQPMLCVSAVNPFLFSKVPALLHVMNIRKKIAAMLPYVRCPFRKSFQRGLGCRRHLLESNDFFALRDLVDLSKGAFAALPVMVETISNRILEHITQQCLMCYDAGVPCAARQACDDPSSLIFPFQEAEAERCGSCGSLFHKPCFQKLMGCPCGKTTTTNGKELPAELVTHGAGKELEGVINGYFQPSSSNSMSGFFSDILSKARPDKIWKPRNSSPVILMGSLPSTSL</sequence>
<dbReference type="OrthoDB" id="1918044at2759"/>
<dbReference type="RefSeq" id="XP_019711164.1">
    <property type="nucleotide sequence ID" value="XM_019855605.2"/>
</dbReference>
<evidence type="ECO:0000313" key="4">
    <source>
        <dbReference type="RefSeq" id="XP_010923213.1"/>
    </source>
</evidence>
<dbReference type="KEGG" id="egu:105046349"/>
<name>A0A6J0PSI7_ELAGV</name>
<dbReference type="CDD" id="cd06093">
    <property type="entry name" value="PX_domain"/>
    <property type="match status" value="1"/>
</dbReference>
<gene>
    <name evidence="4 5 6" type="primary">LOC105046349</name>
</gene>
<dbReference type="Proteomes" id="UP000504607">
    <property type="component" value="Chromosome 1"/>
</dbReference>
<dbReference type="AlphaFoldDB" id="A0A6J0PSI7"/>
<dbReference type="InterPro" id="IPR001683">
    <property type="entry name" value="PX_dom"/>
</dbReference>
<feature type="compositionally biased region" description="Basic and acidic residues" evidence="1">
    <location>
        <begin position="1"/>
        <end position="15"/>
    </location>
</feature>
<dbReference type="RefSeq" id="XP_019711171.1">
    <property type="nucleotide sequence ID" value="XM_019855612.2"/>
</dbReference>
<feature type="compositionally biased region" description="Basic and acidic residues" evidence="1">
    <location>
        <begin position="232"/>
        <end position="244"/>
    </location>
</feature>
<evidence type="ECO:0000313" key="5">
    <source>
        <dbReference type="RefSeq" id="XP_019711164.1"/>
    </source>
</evidence>
<evidence type="ECO:0000259" key="2">
    <source>
        <dbReference type="PROSITE" id="PS50195"/>
    </source>
</evidence>
<protein>
    <submittedName>
        <fullName evidence="4 5">Uncharacterized protein LOC105046349</fullName>
    </submittedName>
</protein>
<dbReference type="InterPro" id="IPR036871">
    <property type="entry name" value="PX_dom_sf"/>
</dbReference>
<feature type="region of interest" description="Disordered" evidence="1">
    <location>
        <begin position="513"/>
        <end position="551"/>
    </location>
</feature>
<dbReference type="PROSITE" id="PS50195">
    <property type="entry name" value="PX"/>
    <property type="match status" value="1"/>
</dbReference>
<dbReference type="PANTHER" id="PTHR45971">
    <property type="entry name" value="PHOX (PX) DOMAIN-CONTAINING PROTEIN"/>
    <property type="match status" value="1"/>
</dbReference>